<dbReference type="InterPro" id="IPR032245">
    <property type="entry name" value="RMI2"/>
</dbReference>
<reference evidence="1 2" key="1">
    <citation type="submission" date="2012-05" db="EMBL/GenBank/DDBJ databases">
        <title>Recombination and specialization in a pathogen metapopulation.</title>
        <authorList>
            <person name="Gardiner A."/>
            <person name="Kemen E."/>
            <person name="Schultz-Larsen T."/>
            <person name="MacLean D."/>
            <person name="Van Oosterhout C."/>
            <person name="Jones J.D.G."/>
        </authorList>
    </citation>
    <scope>NUCLEOTIDE SEQUENCE [LARGE SCALE GENOMIC DNA]</scope>
    <source>
        <strain evidence="1 2">Ac Nc2</strain>
    </source>
</reference>
<dbReference type="GO" id="GO:0005829">
    <property type="term" value="C:cytosol"/>
    <property type="evidence" value="ECO:0007669"/>
    <property type="project" value="TreeGrafter"/>
</dbReference>
<keyword evidence="2" id="KW-1185">Reference proteome</keyword>
<dbReference type="EMBL" id="CAIX01000124">
    <property type="protein sequence ID" value="CCI46342.1"/>
    <property type="molecule type" value="Genomic_DNA"/>
</dbReference>
<dbReference type="GO" id="GO:0006281">
    <property type="term" value="P:DNA repair"/>
    <property type="evidence" value="ECO:0007669"/>
    <property type="project" value="TreeGrafter"/>
</dbReference>
<dbReference type="Pfam" id="PF16100">
    <property type="entry name" value="RMI2"/>
    <property type="match status" value="1"/>
</dbReference>
<accession>A0A024GIJ7</accession>
<gene>
    <name evidence="1" type="ORF">BN9_072710</name>
</gene>
<comment type="caution">
    <text evidence="1">The sequence shown here is derived from an EMBL/GenBank/DDBJ whole genome shotgun (WGS) entry which is preliminary data.</text>
</comment>
<dbReference type="AlphaFoldDB" id="A0A024GIJ7"/>
<dbReference type="InParanoid" id="A0A024GIJ7"/>
<protein>
    <submittedName>
        <fullName evidence="1">Uncharacterized protein</fullName>
    </submittedName>
</protein>
<proteinExistence type="predicted"/>
<dbReference type="GO" id="GO:2000042">
    <property type="term" value="P:negative regulation of double-strand break repair via homologous recombination"/>
    <property type="evidence" value="ECO:0007669"/>
    <property type="project" value="TreeGrafter"/>
</dbReference>
<dbReference type="InterPro" id="IPR012340">
    <property type="entry name" value="NA-bd_OB-fold"/>
</dbReference>
<evidence type="ECO:0000313" key="1">
    <source>
        <dbReference type="EMBL" id="CCI46342.1"/>
    </source>
</evidence>
<dbReference type="GO" id="GO:0016607">
    <property type="term" value="C:nuclear speck"/>
    <property type="evidence" value="ECO:0007669"/>
    <property type="project" value="TreeGrafter"/>
</dbReference>
<dbReference type="PANTHER" id="PTHR33962:SF1">
    <property type="entry name" value="RECQ-MEDIATED GENOME INSTABILITY PROTEIN 2"/>
    <property type="match status" value="1"/>
</dbReference>
<evidence type="ECO:0000313" key="2">
    <source>
        <dbReference type="Proteomes" id="UP000053237"/>
    </source>
</evidence>
<dbReference type="GO" id="GO:0043007">
    <property type="term" value="P:maintenance of rDNA"/>
    <property type="evidence" value="ECO:0007669"/>
    <property type="project" value="TreeGrafter"/>
</dbReference>
<dbReference type="GO" id="GO:0033045">
    <property type="term" value="P:regulation of sister chromatid segregation"/>
    <property type="evidence" value="ECO:0007669"/>
    <property type="project" value="TreeGrafter"/>
</dbReference>
<organism evidence="1 2">
    <name type="scientific">Albugo candida</name>
    <dbReference type="NCBI Taxonomy" id="65357"/>
    <lineage>
        <taxon>Eukaryota</taxon>
        <taxon>Sar</taxon>
        <taxon>Stramenopiles</taxon>
        <taxon>Oomycota</taxon>
        <taxon>Peronosporomycetes</taxon>
        <taxon>Albuginales</taxon>
        <taxon>Albuginaceae</taxon>
        <taxon>Albugo</taxon>
    </lineage>
</organism>
<name>A0A024GIJ7_9STRA</name>
<dbReference type="Gene3D" id="2.40.50.140">
    <property type="entry name" value="Nucleic acid-binding proteins"/>
    <property type="match status" value="1"/>
</dbReference>
<dbReference type="OrthoDB" id="59690at2759"/>
<dbReference type="Proteomes" id="UP000053237">
    <property type="component" value="Unassembled WGS sequence"/>
</dbReference>
<dbReference type="PANTHER" id="PTHR33962">
    <property type="entry name" value="RECQ-MEDIATED GENOME INSTABILITY PROTEIN 2 RMI2"/>
    <property type="match status" value="1"/>
</dbReference>
<sequence>MSADTTAKVFLAQLSACVHLAGQTKLNGKSVSRFWIQGIVVWLTSDSEECVIDDGSGLILIDLRHFNRAKPSDYAYTITVGEYWMFIGPLRPHILTQMEQKDVMRIEHGLLAHQMINLNDIAQERETLWFLEVTEYWRNVL</sequence>